<dbReference type="EMBL" id="GL883078">
    <property type="protein sequence ID" value="EGF91086.1"/>
    <property type="molecule type" value="Genomic_DNA"/>
</dbReference>
<accession>F4QP28</accession>
<dbReference type="Proteomes" id="UP000006512">
    <property type="component" value="Unassembled WGS sequence"/>
</dbReference>
<dbReference type="AlphaFoldDB" id="F4QP28"/>
<keyword evidence="2" id="KW-1185">Reference proteome</keyword>
<dbReference type="RefSeq" id="WP_006273272.1">
    <property type="nucleotide sequence ID" value="NZ_GL883078.1"/>
</dbReference>
<sequence length="216" mass="24965">MAKTEIIYEGRVVMTLESDDPKAGPAMQASVTESLDWRKDPGPAPEPAREVACFDIVFTPPEVGCIDCIITFDDQSVTLPLSQVNDPFEDIKAWLERVATGELTYELIYPEGWLLRFAVASDPDPDFVLFTIWERWCTDETKLDCHLRLPRMKLVATFYKALLDIWEKPDPDTFWWEWDYMSHHDEEDENDGHYGIYYYHIRSPIIDAYLSGDAAT</sequence>
<dbReference type="STRING" id="715226.ABI_24990"/>
<dbReference type="HOGENOM" id="CLU_1270142_0_0_5"/>
<gene>
    <name evidence="1" type="ORF">ABI_24990</name>
</gene>
<organism evidence="1 2">
    <name type="scientific">Asticcacaulis biprosthecium C19</name>
    <dbReference type="NCBI Taxonomy" id="715226"/>
    <lineage>
        <taxon>Bacteria</taxon>
        <taxon>Pseudomonadati</taxon>
        <taxon>Pseudomonadota</taxon>
        <taxon>Alphaproteobacteria</taxon>
        <taxon>Caulobacterales</taxon>
        <taxon>Caulobacteraceae</taxon>
        <taxon>Asticcacaulis</taxon>
    </lineage>
</organism>
<evidence type="ECO:0000313" key="1">
    <source>
        <dbReference type="EMBL" id="EGF91086.1"/>
    </source>
</evidence>
<name>F4QP28_9CAUL</name>
<dbReference type="OrthoDB" id="7174448at2"/>
<evidence type="ECO:0000313" key="2">
    <source>
        <dbReference type="Proteomes" id="UP000006512"/>
    </source>
</evidence>
<proteinExistence type="predicted"/>
<protein>
    <submittedName>
        <fullName evidence="1">Uncharacterized protein</fullName>
    </submittedName>
</protein>
<reference evidence="2" key="1">
    <citation type="submission" date="2011-03" db="EMBL/GenBank/DDBJ databases">
        <title>Draft genome sequence of Brevundimonas diminuta.</title>
        <authorList>
            <person name="Brown P.J.B."/>
            <person name="Buechlein A."/>
            <person name="Hemmerich C."/>
            <person name="Brun Y.V."/>
        </authorList>
    </citation>
    <scope>NUCLEOTIDE SEQUENCE [LARGE SCALE GENOMIC DNA]</scope>
    <source>
        <strain evidence="2">C19</strain>
    </source>
</reference>